<dbReference type="GO" id="GO:0005737">
    <property type="term" value="C:cytoplasm"/>
    <property type="evidence" value="ECO:0007669"/>
    <property type="project" value="UniProtKB-SubCell"/>
</dbReference>
<evidence type="ECO:0000256" key="5">
    <source>
        <dbReference type="SAM" id="MobiDB-lite"/>
    </source>
</evidence>
<dbReference type="InterPro" id="IPR034743">
    <property type="entry name" value="RH1"/>
</dbReference>
<reference evidence="8 9" key="1">
    <citation type="journal article" date="2013" name="Nature">
        <title>The genomes of four tapeworm species reveal adaptations to parasitism.</title>
        <authorList>
            <person name="Tsai I.J."/>
            <person name="Zarowiecki M."/>
            <person name="Holroyd N."/>
            <person name="Garciarrubio A."/>
            <person name="Sanchez-Flores A."/>
            <person name="Brooks K.L."/>
            <person name="Tracey A."/>
            <person name="Bobes R.J."/>
            <person name="Fragoso G."/>
            <person name="Sciutto E."/>
            <person name="Aslett M."/>
            <person name="Beasley H."/>
            <person name="Bennett H.M."/>
            <person name="Cai J."/>
            <person name="Camicia F."/>
            <person name="Clark R."/>
            <person name="Cucher M."/>
            <person name="De Silva N."/>
            <person name="Day T.A."/>
            <person name="Deplazes P."/>
            <person name="Estrada K."/>
            <person name="Fernandez C."/>
            <person name="Holland P.W."/>
            <person name="Hou J."/>
            <person name="Hu S."/>
            <person name="Huckvale T."/>
            <person name="Hung S.S."/>
            <person name="Kamenetzky L."/>
            <person name="Keane J.A."/>
            <person name="Kiss F."/>
            <person name="Koziol U."/>
            <person name="Lambert O."/>
            <person name="Liu K."/>
            <person name="Luo X."/>
            <person name="Luo Y."/>
            <person name="Macchiaroli N."/>
            <person name="Nichol S."/>
            <person name="Paps J."/>
            <person name="Parkinson J."/>
            <person name="Pouchkina-Stantcheva N."/>
            <person name="Riddiford N."/>
            <person name="Rosenzvit M."/>
            <person name="Salinas G."/>
            <person name="Wasmuth J.D."/>
            <person name="Zamanian M."/>
            <person name="Zheng Y."/>
            <person name="Cai X."/>
            <person name="Soberon X."/>
            <person name="Olson P.D."/>
            <person name="Laclette J.P."/>
            <person name="Brehm K."/>
            <person name="Berriman M."/>
            <person name="Garciarrubio A."/>
            <person name="Bobes R.J."/>
            <person name="Fragoso G."/>
            <person name="Sanchez-Flores A."/>
            <person name="Estrada K."/>
            <person name="Cevallos M.A."/>
            <person name="Morett E."/>
            <person name="Gonzalez V."/>
            <person name="Portillo T."/>
            <person name="Ochoa-Leyva A."/>
            <person name="Jose M.V."/>
            <person name="Sciutto E."/>
            <person name="Landa A."/>
            <person name="Jimenez L."/>
            <person name="Valdes V."/>
            <person name="Carrero J.C."/>
            <person name="Larralde C."/>
            <person name="Morales-Montor J."/>
            <person name="Limon-Lason J."/>
            <person name="Soberon X."/>
            <person name="Laclette J.P."/>
        </authorList>
    </citation>
    <scope>NUCLEOTIDE SEQUENCE [LARGE SCALE GENOMIC DNA]</scope>
</reference>
<evidence type="ECO:0000256" key="4">
    <source>
        <dbReference type="SAM" id="Coils"/>
    </source>
</evidence>
<feature type="domain" description="RH2" evidence="7">
    <location>
        <begin position="371"/>
        <end position="439"/>
    </location>
</feature>
<dbReference type="GO" id="GO:0016192">
    <property type="term" value="P:vesicle-mediated transport"/>
    <property type="evidence" value="ECO:0007669"/>
    <property type="project" value="TreeGrafter"/>
</dbReference>
<keyword evidence="2" id="KW-0963">Cytoplasm</keyword>
<evidence type="ECO:0000256" key="1">
    <source>
        <dbReference type="ARBA" id="ARBA00004496"/>
    </source>
</evidence>
<feature type="coiled-coil region" evidence="4">
    <location>
        <begin position="278"/>
        <end position="368"/>
    </location>
</feature>
<gene>
    <name evidence="8" type="ORF">EgrG_001144500</name>
</gene>
<name>A0A068WKT9_ECHGR</name>
<feature type="compositionally biased region" description="Basic and acidic residues" evidence="5">
    <location>
        <begin position="470"/>
        <end position="479"/>
    </location>
</feature>
<dbReference type="PROSITE" id="PS51777">
    <property type="entry name" value="RH2"/>
    <property type="match status" value="1"/>
</dbReference>
<dbReference type="InterPro" id="IPR034744">
    <property type="entry name" value="RH2"/>
</dbReference>
<evidence type="ECO:0000313" key="9">
    <source>
        <dbReference type="Proteomes" id="UP000492820"/>
    </source>
</evidence>
<comment type="subcellular location">
    <subcellularLocation>
        <location evidence="1">Cytoplasm</location>
    </subcellularLocation>
</comment>
<reference evidence="8" key="2">
    <citation type="submission" date="2014-06" db="EMBL/GenBank/DDBJ databases">
        <authorList>
            <person name="Aslett M."/>
        </authorList>
    </citation>
    <scope>NUCLEOTIDE SEQUENCE</scope>
</reference>
<dbReference type="PANTHER" id="PTHR13886">
    <property type="entry name" value="JNK/SAPK-ASSOCIATED PROTEIN"/>
    <property type="match status" value="1"/>
</dbReference>
<dbReference type="InterPro" id="IPR039911">
    <property type="entry name" value="JIP3/JIP4"/>
</dbReference>
<feature type="coiled-coil region" evidence="4">
    <location>
        <begin position="89"/>
        <end position="204"/>
    </location>
</feature>
<proteinExistence type="predicted"/>
<dbReference type="WBParaSite" id="EgrG_001144500">
    <property type="protein sequence ID" value="EgrG_001144500"/>
    <property type="gene ID" value="EgrG_001144500"/>
</dbReference>
<dbReference type="GO" id="GO:0030159">
    <property type="term" value="F:signaling receptor complex adaptor activity"/>
    <property type="evidence" value="ECO:0007669"/>
    <property type="project" value="TreeGrafter"/>
</dbReference>
<evidence type="ECO:0000313" key="10">
    <source>
        <dbReference type="WBParaSite" id="EgrG_001144500"/>
    </source>
</evidence>
<organism evidence="8">
    <name type="scientific">Echinococcus granulosus</name>
    <name type="common">Hydatid tapeworm</name>
    <dbReference type="NCBI Taxonomy" id="6210"/>
    <lineage>
        <taxon>Eukaryota</taxon>
        <taxon>Metazoa</taxon>
        <taxon>Spiralia</taxon>
        <taxon>Lophotrochozoa</taxon>
        <taxon>Platyhelminthes</taxon>
        <taxon>Cestoda</taxon>
        <taxon>Eucestoda</taxon>
        <taxon>Cyclophyllidea</taxon>
        <taxon>Taeniidae</taxon>
        <taxon>Echinococcus</taxon>
        <taxon>Echinococcus granulosus group</taxon>
    </lineage>
</organism>
<accession>A0A068WKT9</accession>
<dbReference type="EMBL" id="LK028581">
    <property type="protein sequence ID" value="CDS20734.1"/>
    <property type="molecule type" value="Genomic_DNA"/>
</dbReference>
<dbReference type="PANTHER" id="PTHR13886:SF4">
    <property type="entry name" value="JNK-INTERACTING PROTEIN 3"/>
    <property type="match status" value="1"/>
</dbReference>
<dbReference type="Pfam" id="PF16471">
    <property type="entry name" value="JIP_LZII"/>
    <property type="match status" value="1"/>
</dbReference>
<evidence type="ECO:0000313" key="8">
    <source>
        <dbReference type="EMBL" id="CDS20734.1"/>
    </source>
</evidence>
<dbReference type="GO" id="GO:0019894">
    <property type="term" value="F:kinesin binding"/>
    <property type="evidence" value="ECO:0007669"/>
    <property type="project" value="TreeGrafter"/>
</dbReference>
<feature type="domain" description="RH1" evidence="6">
    <location>
        <begin position="29"/>
        <end position="123"/>
    </location>
</feature>
<dbReference type="Gene3D" id="1.20.5.1000">
    <property type="entry name" value="arf6 gtpase in complex with a specific effector, jip4"/>
    <property type="match status" value="1"/>
</dbReference>
<dbReference type="InterPro" id="IPR032486">
    <property type="entry name" value="JIP_LZII"/>
</dbReference>
<evidence type="ECO:0000259" key="7">
    <source>
        <dbReference type="PROSITE" id="PS51777"/>
    </source>
</evidence>
<reference evidence="10" key="3">
    <citation type="submission" date="2020-10" db="UniProtKB">
        <authorList>
            <consortium name="WormBaseParasite"/>
        </authorList>
    </citation>
    <scope>IDENTIFICATION</scope>
</reference>
<protein>
    <submittedName>
        <fullName evidence="8 10">JNK interacting protein</fullName>
    </submittedName>
</protein>
<dbReference type="GO" id="GO:0008432">
    <property type="term" value="F:JUN kinase binding"/>
    <property type="evidence" value="ECO:0007669"/>
    <property type="project" value="TreeGrafter"/>
</dbReference>
<keyword evidence="3 4" id="KW-0175">Coiled coil</keyword>
<evidence type="ECO:0000256" key="2">
    <source>
        <dbReference type="ARBA" id="ARBA00022490"/>
    </source>
</evidence>
<dbReference type="AlphaFoldDB" id="A0A068WKT9"/>
<sequence>MSTERAEEVVEAPQGDKIDNERGSYSDLRLLASAETADLTDLSTEVQAIAHRFNAEFEAVLAAGEADSGAGAAIVQRLLPTVVAVLEQLDEFYKDHAAYKAEVIQLREETTSLFSQLTKEKAARRDTEDLLMRVEDQFESERKILNEALAQNETQIRRLEIKSKNVGEQLARMEQKEQESLKENSKLHERINELLRSHAELNDSLKQSAAMPVYSVMKRLDSAIVRVPGNAFDTTSAGVGFDELSMIESDPSALGDEDLDDLSQAVGNNSESEAIHDLAGMQGEVNNLIRENMELMETKNALNVVKDDLLLQRDSLKADNQLLMEAVKQLTEKQTMLQQELVNSDQMLTTARTEIESLKATVEKLKRELSTKGFTKAEMMRIITDRNYYKERFIELRDAIKLMEMIRAGQRGHPDLLDDLPPTVTDVQVHQNASPHHQLKSVFARIMNLISLPRLDFGLDAMTLPDVDDLERRHEDGPDAKPVATTSGGGAASRTFQSQQWIKIYQSPTTGLTFGWIRGFGRVRQGKAELSTTKNPTSLFSPVAHPVPKKCRSIGRSTLRIELTAALSVAAPLEGKCAQHLWLIGRGAASEAVSGKKKLKNVGKLYIFDPLQLTDALVSMDLDDDFLPISAGLFSVAGAESSSPLAKSGRFVVRDFRILSNSKTPVEPLNDYRVLIAASDGRFLVCATTSNPDAISKEDAWRVTLLSTFKMANPGEAATTIVSLNHRICLGVLNSAGSNQLVTIKWHLDSGTVPDNDIELNRVLRATALCLPSDSTAPSGPILISPIFGRAFCCLGTAGGGALHRFDINADAFVAHLALPSQTPCLHAIAVGDEEATSSAETSASTSRRLIWLAVSGQSPPTPTIQQRGSVEGAEGVYLGPLSRLLSVCAEKHIFLHKIDLTSVLTSMIDTTGVLDPVDLTVSRLLVQGNECIWFATRCGLIGRFFIAFLLNDAADGSPTEVLSQDAISLSCHGYRRPISALLAIRNQVDGKEKDATTSTNQASFLVVAVGHDYAYLQTSSLTPRVCTTKSPLVTAVNQRFQSSPGAHAIVWSVSM</sequence>
<evidence type="ECO:0000256" key="3">
    <source>
        <dbReference type="ARBA" id="ARBA00023054"/>
    </source>
</evidence>
<dbReference type="Proteomes" id="UP000492820">
    <property type="component" value="Unassembled WGS sequence"/>
</dbReference>
<dbReference type="GO" id="GO:0005078">
    <property type="term" value="F:MAP-kinase scaffold activity"/>
    <property type="evidence" value="ECO:0007669"/>
    <property type="project" value="InterPro"/>
</dbReference>
<evidence type="ECO:0000259" key="6">
    <source>
        <dbReference type="PROSITE" id="PS51776"/>
    </source>
</evidence>
<feature type="region of interest" description="Disordered" evidence="5">
    <location>
        <begin position="470"/>
        <end position="494"/>
    </location>
</feature>
<dbReference type="PROSITE" id="PS51776">
    <property type="entry name" value="RH1"/>
    <property type="match status" value="1"/>
</dbReference>
<dbReference type="OrthoDB" id="10256043at2759"/>